<dbReference type="Proteomes" id="UP001497535">
    <property type="component" value="Unassembled WGS sequence"/>
</dbReference>
<proteinExistence type="predicted"/>
<name>A0ACB0YPM6_MELEN</name>
<reference evidence="1" key="1">
    <citation type="submission" date="2023-11" db="EMBL/GenBank/DDBJ databases">
        <authorList>
            <person name="Poullet M."/>
        </authorList>
    </citation>
    <scope>NUCLEOTIDE SEQUENCE</scope>
    <source>
        <strain evidence="1">E1834</strain>
    </source>
</reference>
<gene>
    <name evidence="1" type="ORF">MENTE1834_LOCUS14819</name>
</gene>
<sequence length="542" mass="63300">MDSDDYDDIDYDDIDYEDPAEDFEDDWDNNDMMDGANVDLLDEIENVAPLLKKKQKSKKKVVEPVKTDEKEEKKSKKKKKQSKFAKVAKILKAKGLLQKNKNNFMDYVTFELNIPVGMTGIVTKELSCGFFDWTFSFFFNDENNSSNFFKIDENHPNPKKAAKQAKNYKRRERKLKKLLMVSGRVKKLKKLKRSRKGGEYVSGSFRRFMQWKKKKAWLLFAKCQPNPICSVDLHGNAFYNWGLVSSFKTVWKGSKRDTEQVYGKKVKIFLYLIILKLHIKRPSVFSSLLPAAPIRCYSCRRFKKSQTLIVHMWVNRIKTIGLVPPLQFDQELPNKLSACLRCGKEYFHVSKIKLAMFSLVFRQKIFDEKLGDDLKNPIKIEERFKPSIVHLALKTIFDINARIHCLRVDKLLDFAKEYKIPSILGSIEDSLINSRKCKHFNFQQKIELAYKYGLDDLKNNFCQLNNSIELIEKNLNIEKLHSEFKDQLKRKLACMKAAEKAGLARINERKQERSRKRKASKATRKSKKTANEEESSKDNGKT</sequence>
<accession>A0ACB0YPM6</accession>
<keyword evidence="2" id="KW-1185">Reference proteome</keyword>
<comment type="caution">
    <text evidence="1">The sequence shown here is derived from an EMBL/GenBank/DDBJ whole genome shotgun (WGS) entry which is preliminary data.</text>
</comment>
<dbReference type="EMBL" id="CAVMJV010000016">
    <property type="protein sequence ID" value="CAK5056115.1"/>
    <property type="molecule type" value="Genomic_DNA"/>
</dbReference>
<evidence type="ECO:0000313" key="1">
    <source>
        <dbReference type="EMBL" id="CAK5056115.1"/>
    </source>
</evidence>
<evidence type="ECO:0000313" key="2">
    <source>
        <dbReference type="Proteomes" id="UP001497535"/>
    </source>
</evidence>
<organism evidence="1 2">
    <name type="scientific">Meloidogyne enterolobii</name>
    <name type="common">Root-knot nematode worm</name>
    <name type="synonym">Meloidogyne mayaguensis</name>
    <dbReference type="NCBI Taxonomy" id="390850"/>
    <lineage>
        <taxon>Eukaryota</taxon>
        <taxon>Metazoa</taxon>
        <taxon>Ecdysozoa</taxon>
        <taxon>Nematoda</taxon>
        <taxon>Chromadorea</taxon>
        <taxon>Rhabditida</taxon>
        <taxon>Tylenchina</taxon>
        <taxon>Tylenchomorpha</taxon>
        <taxon>Tylenchoidea</taxon>
        <taxon>Meloidogynidae</taxon>
        <taxon>Meloidogyninae</taxon>
        <taxon>Meloidogyne</taxon>
    </lineage>
</organism>
<protein>
    <submittedName>
        <fullName evidence="1">Uncharacterized protein</fullName>
    </submittedName>
</protein>